<proteinExistence type="predicted"/>
<dbReference type="AlphaFoldDB" id="A0AAD1R6E6"/>
<gene>
    <name evidence="1" type="ORF">PECUL_23A040380</name>
</gene>
<organism evidence="1 2">
    <name type="scientific">Pelobates cultripes</name>
    <name type="common">Western spadefoot toad</name>
    <dbReference type="NCBI Taxonomy" id="61616"/>
    <lineage>
        <taxon>Eukaryota</taxon>
        <taxon>Metazoa</taxon>
        <taxon>Chordata</taxon>
        <taxon>Craniata</taxon>
        <taxon>Vertebrata</taxon>
        <taxon>Euteleostomi</taxon>
        <taxon>Amphibia</taxon>
        <taxon>Batrachia</taxon>
        <taxon>Anura</taxon>
        <taxon>Pelobatoidea</taxon>
        <taxon>Pelobatidae</taxon>
        <taxon>Pelobates</taxon>
    </lineage>
</organism>
<evidence type="ECO:0000313" key="1">
    <source>
        <dbReference type="EMBL" id="CAH2224707.1"/>
    </source>
</evidence>
<name>A0AAD1R6E6_PELCU</name>
<protein>
    <submittedName>
        <fullName evidence="1">Uncharacterized protein</fullName>
    </submittedName>
</protein>
<reference evidence="1" key="1">
    <citation type="submission" date="2022-03" db="EMBL/GenBank/DDBJ databases">
        <authorList>
            <person name="Alioto T."/>
            <person name="Alioto T."/>
            <person name="Gomez Garrido J."/>
        </authorList>
    </citation>
    <scope>NUCLEOTIDE SEQUENCE</scope>
</reference>
<dbReference type="EMBL" id="OW240912">
    <property type="protein sequence ID" value="CAH2224707.1"/>
    <property type="molecule type" value="Genomic_DNA"/>
</dbReference>
<sequence length="226" mass="24891">MPRPIIPDMVAKTPEVNPQIVQFLSKTNWKPKKGLDCSLRNCQVKFLDTLSPITKLYELLETAQSGETRLYYNTSFGWLQRLVCMVGNANSAMSTKRRKAILLKIEPKLASMATNEPGAAAKGLLFGKSFVKELRSFVKTFTALDKAQSFIKRVFHQKVFGVAGRGRSCLCGRNPGALTDGAAAPSTHLDQCRNVPIPLSSQLEDVLGMTPGKRPYDLCWSGQTAP</sequence>
<accession>A0AAD1R6E6</accession>
<keyword evidence="2" id="KW-1185">Reference proteome</keyword>
<evidence type="ECO:0000313" key="2">
    <source>
        <dbReference type="Proteomes" id="UP001295444"/>
    </source>
</evidence>
<feature type="non-terminal residue" evidence="1">
    <location>
        <position position="226"/>
    </location>
</feature>
<dbReference type="Proteomes" id="UP001295444">
    <property type="component" value="Chromosome 01"/>
</dbReference>